<gene>
    <name evidence="10" type="ORF">NPA36_00585</name>
</gene>
<comment type="caution">
    <text evidence="10">The sequence shown here is derived from an EMBL/GenBank/DDBJ whole genome shotgun (WGS) entry which is preliminary data.</text>
</comment>
<keyword evidence="11" id="KW-1185">Reference proteome</keyword>
<dbReference type="PANTHER" id="PTHR48069:SF3">
    <property type="entry name" value="DIHYDROFOLATE REDUCTASE"/>
    <property type="match status" value="1"/>
</dbReference>
<evidence type="ECO:0000259" key="9">
    <source>
        <dbReference type="PROSITE" id="PS51330"/>
    </source>
</evidence>
<organism evidence="10 11">
    <name type="scientific">Granulicatella seriolae</name>
    <dbReference type="NCBI Taxonomy" id="2967226"/>
    <lineage>
        <taxon>Bacteria</taxon>
        <taxon>Bacillati</taxon>
        <taxon>Bacillota</taxon>
        <taxon>Bacilli</taxon>
        <taxon>Lactobacillales</taxon>
        <taxon>Carnobacteriaceae</taxon>
        <taxon>Granulicatella</taxon>
    </lineage>
</organism>
<evidence type="ECO:0000313" key="11">
    <source>
        <dbReference type="Proteomes" id="UP001059480"/>
    </source>
</evidence>
<evidence type="ECO:0000313" key="10">
    <source>
        <dbReference type="EMBL" id="MCQ9209063.1"/>
    </source>
</evidence>
<dbReference type="PIRSF" id="PIRSF000194">
    <property type="entry name" value="DHFR"/>
    <property type="match status" value="1"/>
</dbReference>
<dbReference type="Pfam" id="PF00186">
    <property type="entry name" value="DHFR_1"/>
    <property type="match status" value="1"/>
</dbReference>
<keyword evidence="4 7" id="KW-0554">One-carbon metabolism</keyword>
<proteinExistence type="inferred from homology"/>
<dbReference type="PROSITE" id="PS00075">
    <property type="entry name" value="DHFR_1"/>
    <property type="match status" value="1"/>
</dbReference>
<evidence type="ECO:0000256" key="6">
    <source>
        <dbReference type="ARBA" id="ARBA00023002"/>
    </source>
</evidence>
<evidence type="ECO:0000256" key="5">
    <source>
        <dbReference type="ARBA" id="ARBA00022857"/>
    </source>
</evidence>
<dbReference type="InterPro" id="IPR012259">
    <property type="entry name" value="DHFR"/>
</dbReference>
<dbReference type="InterPro" id="IPR024072">
    <property type="entry name" value="DHFR-like_dom_sf"/>
</dbReference>
<feature type="domain" description="DHFR" evidence="9">
    <location>
        <begin position="1"/>
        <end position="159"/>
    </location>
</feature>
<reference evidence="10" key="1">
    <citation type="submission" date="2022-07" db="EMBL/GenBank/DDBJ databases">
        <authorList>
            <person name="Jung M.-Y."/>
            <person name="Lee M."/>
        </authorList>
    </citation>
    <scope>NUCLEOTIDE SEQUENCE</scope>
    <source>
        <strain evidence="10">S8</strain>
    </source>
</reference>
<dbReference type="PANTHER" id="PTHR48069">
    <property type="entry name" value="DIHYDROFOLATE REDUCTASE"/>
    <property type="match status" value="1"/>
</dbReference>
<dbReference type="RefSeq" id="WP_256944176.1">
    <property type="nucleotide sequence ID" value="NZ_JANHNZ010000001.1"/>
</dbReference>
<dbReference type="Gene3D" id="3.40.430.10">
    <property type="entry name" value="Dihydrofolate Reductase, subunit A"/>
    <property type="match status" value="1"/>
</dbReference>
<evidence type="ECO:0000256" key="3">
    <source>
        <dbReference type="ARBA" id="ARBA00012856"/>
    </source>
</evidence>
<protein>
    <recommendedName>
        <fullName evidence="3 7">Dihydrofolate reductase</fullName>
        <ecNumber evidence="3 7">1.5.1.3</ecNumber>
    </recommendedName>
</protein>
<keyword evidence="5 7" id="KW-0521">NADP</keyword>
<dbReference type="InterPro" id="IPR017925">
    <property type="entry name" value="DHFR_CS"/>
</dbReference>
<dbReference type="EMBL" id="JANHNZ010000001">
    <property type="protein sequence ID" value="MCQ9209063.1"/>
    <property type="molecule type" value="Genomic_DNA"/>
</dbReference>
<reference evidence="10" key="3">
    <citation type="journal article" date="2023" name="Microbiol. Resour. Announc.">
        <title>Draft Genome Sequence of Granulicatella sp. Strain S8, Isolated from a Marine Fish, Seriola quinqueradiata.</title>
        <authorList>
            <person name="Lee M."/>
            <person name="Farooq A."/>
            <person name="Jeong J.B."/>
            <person name="Jung M.Y."/>
        </authorList>
    </citation>
    <scope>NUCLEOTIDE SEQUENCE</scope>
    <source>
        <strain evidence="10">S8</strain>
    </source>
</reference>
<dbReference type="CDD" id="cd00209">
    <property type="entry name" value="DHFR"/>
    <property type="match status" value="1"/>
</dbReference>
<evidence type="ECO:0000256" key="1">
    <source>
        <dbReference type="ARBA" id="ARBA00004903"/>
    </source>
</evidence>
<comment type="similarity">
    <text evidence="2 7 8">Belongs to the dihydrofolate reductase family.</text>
</comment>
<dbReference type="SUPFAM" id="SSF53597">
    <property type="entry name" value="Dihydrofolate reductase-like"/>
    <property type="match status" value="1"/>
</dbReference>
<sequence>MLAFVWAEDENGLIGKNGTLPWTLPNDLKFFKEITMDGTIVMGRKTFEGMNKRLLPGRQTIVLTRQTGYDGNGAEVLLDKETILQDAKEDDIYIIGGSDIFKLFLDDVDVLYQTKIHETFEGDTYFPKLDWDKFQLKKSVEGSLDENNTYPHTFSLFIRK</sequence>
<dbReference type="PRINTS" id="PR00070">
    <property type="entry name" value="DHFR"/>
</dbReference>
<reference evidence="10" key="2">
    <citation type="journal article" date="2023" name="Curr. Microbiol.">
        <title>Granulicatella seriolae sp. nov., a Novel Facultative Anaerobe Isolated from Yellowtail Marine Fish.</title>
        <authorList>
            <person name="Lee M."/>
            <person name="Choi Y.J."/>
            <person name="Farooq A."/>
            <person name="Jeong J.B."/>
            <person name="Jung M.Y."/>
        </authorList>
    </citation>
    <scope>NUCLEOTIDE SEQUENCE</scope>
    <source>
        <strain evidence="10">S8</strain>
    </source>
</reference>
<dbReference type="PROSITE" id="PS51330">
    <property type="entry name" value="DHFR_2"/>
    <property type="match status" value="1"/>
</dbReference>
<keyword evidence="6 7" id="KW-0560">Oxidoreductase</keyword>
<comment type="pathway">
    <text evidence="1 7">Cofactor biosynthesis; tetrahydrofolate biosynthesis; 5,6,7,8-tetrahydrofolate from 7,8-dihydrofolate: step 1/1.</text>
</comment>
<evidence type="ECO:0000256" key="7">
    <source>
        <dbReference type="PIRNR" id="PIRNR000194"/>
    </source>
</evidence>
<evidence type="ECO:0000256" key="8">
    <source>
        <dbReference type="RuleBase" id="RU004474"/>
    </source>
</evidence>
<evidence type="ECO:0000256" key="2">
    <source>
        <dbReference type="ARBA" id="ARBA00009539"/>
    </source>
</evidence>
<name>A0ABT1WKE7_9LACT</name>
<comment type="function">
    <text evidence="7">Key enzyme in folate metabolism. Catalyzes an essential reaction for de novo glycine and purine synthesis, and for DNA precursor synthesis.</text>
</comment>
<accession>A0ABT1WKE7</accession>
<dbReference type="Proteomes" id="UP001059480">
    <property type="component" value="Unassembled WGS sequence"/>
</dbReference>
<dbReference type="InterPro" id="IPR001796">
    <property type="entry name" value="DHFR_dom"/>
</dbReference>
<dbReference type="EC" id="1.5.1.3" evidence="3 7"/>
<evidence type="ECO:0000256" key="4">
    <source>
        <dbReference type="ARBA" id="ARBA00022563"/>
    </source>
</evidence>
<comment type="catalytic activity">
    <reaction evidence="7">
        <text>(6S)-5,6,7,8-tetrahydrofolate + NADP(+) = 7,8-dihydrofolate + NADPH + H(+)</text>
        <dbReference type="Rhea" id="RHEA:15009"/>
        <dbReference type="ChEBI" id="CHEBI:15378"/>
        <dbReference type="ChEBI" id="CHEBI:57451"/>
        <dbReference type="ChEBI" id="CHEBI:57453"/>
        <dbReference type="ChEBI" id="CHEBI:57783"/>
        <dbReference type="ChEBI" id="CHEBI:58349"/>
        <dbReference type="EC" id="1.5.1.3"/>
    </reaction>
</comment>